<name>A0ABN3VX42_9ACTN</name>
<comment type="caution">
    <text evidence="6">The sequence shown here is derived from an EMBL/GenBank/DDBJ whole genome shotgun (WGS) entry which is preliminary data.</text>
</comment>
<sequence>MNLGSLERAIMDVLWGCEEPLLVRQVQNMLNEEAERPLAYTTVQTVAERLVRKGLLQRAPARNAFRYTASRSRDEHVAGLMLDALADSPDRAPVLSRFAEGVDPDDALRLLHELARRAGERAHAQNQGTTVLPQAHGPGRRAGRGV</sequence>
<evidence type="ECO:0000256" key="5">
    <source>
        <dbReference type="SAM" id="MobiDB-lite"/>
    </source>
</evidence>
<keyword evidence="7" id="KW-1185">Reference proteome</keyword>
<evidence type="ECO:0000256" key="2">
    <source>
        <dbReference type="ARBA" id="ARBA00023015"/>
    </source>
</evidence>
<evidence type="ECO:0000256" key="1">
    <source>
        <dbReference type="ARBA" id="ARBA00011046"/>
    </source>
</evidence>
<gene>
    <name evidence="6" type="ORF">GCM10010517_25000</name>
</gene>
<evidence type="ECO:0000256" key="3">
    <source>
        <dbReference type="ARBA" id="ARBA00023125"/>
    </source>
</evidence>
<reference evidence="6 7" key="1">
    <citation type="journal article" date="2019" name="Int. J. Syst. Evol. Microbiol.">
        <title>The Global Catalogue of Microorganisms (GCM) 10K type strain sequencing project: providing services to taxonomists for standard genome sequencing and annotation.</title>
        <authorList>
            <consortium name="The Broad Institute Genomics Platform"/>
            <consortium name="The Broad Institute Genome Sequencing Center for Infectious Disease"/>
            <person name="Wu L."/>
            <person name="Ma J."/>
        </authorList>
    </citation>
    <scope>NUCLEOTIDE SEQUENCE [LARGE SCALE GENOMIC DNA]</scope>
    <source>
        <strain evidence="6 7">JCM 6242</strain>
    </source>
</reference>
<evidence type="ECO:0000313" key="7">
    <source>
        <dbReference type="Proteomes" id="UP001500831"/>
    </source>
</evidence>
<dbReference type="Gene3D" id="1.10.10.10">
    <property type="entry name" value="Winged helix-like DNA-binding domain superfamily/Winged helix DNA-binding domain"/>
    <property type="match status" value="1"/>
</dbReference>
<dbReference type="Gene3D" id="6.10.140.850">
    <property type="match status" value="1"/>
</dbReference>
<dbReference type="InterPro" id="IPR036388">
    <property type="entry name" value="WH-like_DNA-bd_sf"/>
</dbReference>
<keyword evidence="4" id="KW-0804">Transcription</keyword>
<dbReference type="Pfam" id="PF03965">
    <property type="entry name" value="Penicillinase_R"/>
    <property type="match status" value="1"/>
</dbReference>
<comment type="similarity">
    <text evidence="1">Belongs to the BlaI transcriptional regulatory family.</text>
</comment>
<dbReference type="RefSeq" id="WP_344970695.1">
    <property type="nucleotide sequence ID" value="NZ_BAAAVI010000014.1"/>
</dbReference>
<feature type="region of interest" description="Disordered" evidence="5">
    <location>
        <begin position="119"/>
        <end position="146"/>
    </location>
</feature>
<proteinExistence type="inferred from homology"/>
<keyword evidence="3" id="KW-0238">DNA-binding</keyword>
<dbReference type="Proteomes" id="UP001500831">
    <property type="component" value="Unassembled WGS sequence"/>
</dbReference>
<evidence type="ECO:0000313" key="6">
    <source>
        <dbReference type="EMBL" id="GAA2865622.1"/>
    </source>
</evidence>
<dbReference type="InterPro" id="IPR005650">
    <property type="entry name" value="BlaI_family"/>
</dbReference>
<accession>A0ABN3VX42</accession>
<dbReference type="SUPFAM" id="SSF46785">
    <property type="entry name" value="Winged helix' DNA-binding domain"/>
    <property type="match status" value="1"/>
</dbReference>
<dbReference type="InterPro" id="IPR036390">
    <property type="entry name" value="WH_DNA-bd_sf"/>
</dbReference>
<organism evidence="6 7">
    <name type="scientific">Streptosporangium fragile</name>
    <dbReference type="NCBI Taxonomy" id="46186"/>
    <lineage>
        <taxon>Bacteria</taxon>
        <taxon>Bacillati</taxon>
        <taxon>Actinomycetota</taxon>
        <taxon>Actinomycetes</taxon>
        <taxon>Streptosporangiales</taxon>
        <taxon>Streptosporangiaceae</taxon>
        <taxon>Streptosporangium</taxon>
    </lineage>
</organism>
<keyword evidence="2" id="KW-0805">Transcription regulation</keyword>
<protein>
    <submittedName>
        <fullName evidence="6">BlaI/MecI/CopY family transcriptional regulator</fullName>
    </submittedName>
</protein>
<evidence type="ECO:0000256" key="4">
    <source>
        <dbReference type="ARBA" id="ARBA00023163"/>
    </source>
</evidence>
<dbReference type="EMBL" id="BAAAVI010000014">
    <property type="protein sequence ID" value="GAA2865622.1"/>
    <property type="molecule type" value="Genomic_DNA"/>
</dbReference>